<reference evidence="2" key="1">
    <citation type="journal article" date="2021" name="IMA Fungus">
        <title>Genomic characterization of three marine fungi, including Emericellopsis atlantica sp. nov. with signatures of a generalist lifestyle and marine biomass degradation.</title>
        <authorList>
            <person name="Hagestad O.C."/>
            <person name="Hou L."/>
            <person name="Andersen J.H."/>
            <person name="Hansen E.H."/>
            <person name="Altermark B."/>
            <person name="Li C."/>
            <person name="Kuhnert E."/>
            <person name="Cox R.J."/>
            <person name="Crous P.W."/>
            <person name="Spatafora J.W."/>
            <person name="Lail K."/>
            <person name="Amirebrahimi M."/>
            <person name="Lipzen A."/>
            <person name="Pangilinan J."/>
            <person name="Andreopoulos W."/>
            <person name="Hayes R.D."/>
            <person name="Ng V."/>
            <person name="Grigoriev I.V."/>
            <person name="Jackson S.A."/>
            <person name="Sutton T.D.S."/>
            <person name="Dobson A.D.W."/>
            <person name="Rama T."/>
        </authorList>
    </citation>
    <scope>NUCLEOTIDE SEQUENCE</scope>
    <source>
        <strain evidence="2">TS7</strain>
    </source>
</reference>
<evidence type="ECO:0000313" key="3">
    <source>
        <dbReference type="Proteomes" id="UP000887229"/>
    </source>
</evidence>
<keyword evidence="3" id="KW-1185">Reference proteome</keyword>
<dbReference type="Proteomes" id="UP000887229">
    <property type="component" value="Unassembled WGS sequence"/>
</dbReference>
<dbReference type="EMBL" id="MU251243">
    <property type="protein sequence ID" value="KAG9258683.1"/>
    <property type="molecule type" value="Genomic_DNA"/>
</dbReference>
<gene>
    <name evidence="2" type="ORF">F5Z01DRAFT_210606</name>
</gene>
<protein>
    <submittedName>
        <fullName evidence="2">Uncharacterized protein</fullName>
    </submittedName>
</protein>
<feature type="region of interest" description="Disordered" evidence="1">
    <location>
        <begin position="1"/>
        <end position="56"/>
    </location>
</feature>
<evidence type="ECO:0000313" key="2">
    <source>
        <dbReference type="EMBL" id="KAG9258683.1"/>
    </source>
</evidence>
<dbReference type="RefSeq" id="XP_046122607.1">
    <property type="nucleotide sequence ID" value="XM_046258155.1"/>
</dbReference>
<dbReference type="AlphaFoldDB" id="A0A9P7ZUQ0"/>
<evidence type="ECO:0000256" key="1">
    <source>
        <dbReference type="SAM" id="MobiDB-lite"/>
    </source>
</evidence>
<name>A0A9P7ZUQ0_9HYPO</name>
<organism evidence="2 3">
    <name type="scientific">Emericellopsis atlantica</name>
    <dbReference type="NCBI Taxonomy" id="2614577"/>
    <lineage>
        <taxon>Eukaryota</taxon>
        <taxon>Fungi</taxon>
        <taxon>Dikarya</taxon>
        <taxon>Ascomycota</taxon>
        <taxon>Pezizomycotina</taxon>
        <taxon>Sordariomycetes</taxon>
        <taxon>Hypocreomycetidae</taxon>
        <taxon>Hypocreales</taxon>
        <taxon>Bionectriaceae</taxon>
        <taxon>Emericellopsis</taxon>
    </lineage>
</organism>
<proteinExistence type="predicted"/>
<sequence length="352" mass="40559">MGLTAVHVRGKRKSSSSKFSKPPKALQPHEQQHTRKKAKRSMSDVMAAHSSKERSNLDTLPSEILEKILLYSQNLSLPHASLVIGAKLSERATLIRLLIWAFHETWDQWFGVPTSTTLLHGPPVMGKPQTKCHGDHVLQTAVLKQPWAKIDYLLQAQQTWADNNAYGRWFQHSIPWNDEPDELGHSHHGGPSHYNAHKCFDVDYSQATNWSPFRVESMAWGTQDIHPKTRIPEDLITGPWDEEQTKRLFWLARGGMLIASQDFDMPPWEMKIELLRNAVLNCTKPNMIVINCLIGAWVFQDLPGEVVRKELNDLDRRIKWGDDTDLMRTILQRTRNVMSTFQDYRQMRRSSV</sequence>
<dbReference type="OrthoDB" id="4167490at2759"/>
<dbReference type="GeneID" id="70289058"/>
<accession>A0A9P7ZUQ0</accession>
<comment type="caution">
    <text evidence="2">The sequence shown here is derived from an EMBL/GenBank/DDBJ whole genome shotgun (WGS) entry which is preliminary data.</text>
</comment>